<dbReference type="Proteomes" id="UP000295221">
    <property type="component" value="Unassembled WGS sequence"/>
</dbReference>
<dbReference type="SUPFAM" id="SSF50104">
    <property type="entry name" value="Translation proteins SH3-like domain"/>
    <property type="match status" value="1"/>
</dbReference>
<dbReference type="Gene3D" id="4.10.950.10">
    <property type="entry name" value="Ribosomal protein L2, domain 3"/>
    <property type="match status" value="1"/>
</dbReference>
<feature type="compositionally biased region" description="Basic residues" evidence="6">
    <location>
        <begin position="207"/>
        <end position="220"/>
    </location>
</feature>
<dbReference type="AlphaFoldDB" id="A0A4R2G876"/>
<dbReference type="Gene3D" id="2.40.50.140">
    <property type="entry name" value="Nucleic acid-binding proteins"/>
    <property type="match status" value="1"/>
</dbReference>
<dbReference type="InterPro" id="IPR005880">
    <property type="entry name" value="Ribosomal_uL2_bac/org-type"/>
</dbReference>
<dbReference type="InterPro" id="IPR022669">
    <property type="entry name" value="Ribosomal_uL2_C"/>
</dbReference>
<evidence type="ECO:0000256" key="2">
    <source>
        <dbReference type="ARBA" id="ARBA00022980"/>
    </source>
</evidence>
<dbReference type="GO" id="GO:0015934">
    <property type="term" value="C:large ribosomal subunit"/>
    <property type="evidence" value="ECO:0007669"/>
    <property type="project" value="InterPro"/>
</dbReference>
<keyword evidence="5" id="KW-0699">rRNA-binding</keyword>
<dbReference type="HAMAP" id="MF_01320_B">
    <property type="entry name" value="Ribosomal_uL2_B"/>
    <property type="match status" value="1"/>
</dbReference>
<comment type="function">
    <text evidence="5">One of the primary rRNA binding proteins. Required for association of the 30S and 50S subunits to form the 70S ribosome, for tRNA binding and peptide bond formation. It has been suggested to have peptidyltransferase activity; this is somewhat controversial. Makes several contacts with the 16S rRNA in the 70S ribosome.</text>
</comment>
<evidence type="ECO:0000256" key="5">
    <source>
        <dbReference type="HAMAP-Rule" id="MF_01320"/>
    </source>
</evidence>
<feature type="domain" description="Large ribosomal subunit protein uL2 RNA-binding" evidence="8">
    <location>
        <begin position="42"/>
        <end position="118"/>
    </location>
</feature>
<feature type="compositionally biased region" description="Basic residues" evidence="6">
    <location>
        <begin position="244"/>
        <end position="264"/>
    </location>
</feature>
<name>A0A4R2G876_9BACT</name>
<reference evidence="9 10" key="1">
    <citation type="submission" date="2019-03" db="EMBL/GenBank/DDBJ databases">
        <title>Genomic Encyclopedia of Type Strains, Phase IV (KMG-IV): sequencing the most valuable type-strain genomes for metagenomic binning, comparative biology and taxonomic classification.</title>
        <authorList>
            <person name="Goeker M."/>
        </authorList>
    </citation>
    <scope>NUCLEOTIDE SEQUENCE [LARGE SCALE GENOMIC DNA]</scope>
    <source>
        <strain evidence="9 10">DSM 24179</strain>
    </source>
</reference>
<organism evidence="9 10">
    <name type="scientific">Natronoflexus pectinivorans</name>
    <dbReference type="NCBI Taxonomy" id="682526"/>
    <lineage>
        <taxon>Bacteria</taxon>
        <taxon>Pseudomonadati</taxon>
        <taxon>Bacteroidota</taxon>
        <taxon>Bacteroidia</taxon>
        <taxon>Marinilabiliales</taxon>
        <taxon>Marinilabiliaceae</taxon>
        <taxon>Natronoflexus</taxon>
    </lineage>
</organism>
<protein>
    <recommendedName>
        <fullName evidence="4 5">Large ribosomal subunit protein uL2</fullName>
    </recommendedName>
</protein>
<dbReference type="SMART" id="SM01382">
    <property type="entry name" value="Ribosomal_L2_C"/>
    <property type="match status" value="1"/>
</dbReference>
<dbReference type="OrthoDB" id="9778722at2"/>
<dbReference type="InterPro" id="IPR022671">
    <property type="entry name" value="Ribosomal_uL2_CS"/>
</dbReference>
<dbReference type="Gene3D" id="2.30.30.30">
    <property type="match status" value="1"/>
</dbReference>
<evidence type="ECO:0000313" key="9">
    <source>
        <dbReference type="EMBL" id="TCO04025.1"/>
    </source>
</evidence>
<dbReference type="GO" id="GO:0016740">
    <property type="term" value="F:transferase activity"/>
    <property type="evidence" value="ECO:0007669"/>
    <property type="project" value="InterPro"/>
</dbReference>
<dbReference type="Pfam" id="PF00181">
    <property type="entry name" value="Ribosomal_L2_N"/>
    <property type="match status" value="1"/>
</dbReference>
<evidence type="ECO:0000259" key="8">
    <source>
        <dbReference type="SMART" id="SM01383"/>
    </source>
</evidence>
<dbReference type="PROSITE" id="PS00467">
    <property type="entry name" value="RIBOSOMAL_L2"/>
    <property type="match status" value="1"/>
</dbReference>
<comment type="caution">
    <text evidence="9">The sequence shown here is derived from an EMBL/GenBank/DDBJ whole genome shotgun (WGS) entry which is preliminary data.</text>
</comment>
<dbReference type="InterPro" id="IPR002171">
    <property type="entry name" value="Ribosomal_uL2"/>
</dbReference>
<feature type="region of interest" description="Disordered" evidence="6">
    <location>
        <begin position="200"/>
        <end position="274"/>
    </location>
</feature>
<evidence type="ECO:0000256" key="1">
    <source>
        <dbReference type="ARBA" id="ARBA00005636"/>
    </source>
</evidence>
<keyword evidence="10" id="KW-1185">Reference proteome</keyword>
<keyword evidence="2 5" id="KW-0689">Ribosomal protein</keyword>
<dbReference type="Pfam" id="PF03947">
    <property type="entry name" value="Ribosomal_L2_C"/>
    <property type="match status" value="1"/>
</dbReference>
<comment type="similarity">
    <text evidence="1 5">Belongs to the universal ribosomal protein uL2 family.</text>
</comment>
<dbReference type="InterPro" id="IPR008991">
    <property type="entry name" value="Translation_prot_SH3-like_sf"/>
</dbReference>
<proteinExistence type="inferred from homology"/>
<gene>
    <name evidence="5" type="primary">rplB</name>
    <name evidence="9" type="ORF">EV194_11915</name>
</gene>
<evidence type="ECO:0000259" key="7">
    <source>
        <dbReference type="SMART" id="SM01382"/>
    </source>
</evidence>
<dbReference type="InterPro" id="IPR022666">
    <property type="entry name" value="Ribosomal_uL2_RNA-bd_dom"/>
</dbReference>
<dbReference type="InterPro" id="IPR014722">
    <property type="entry name" value="Rib_uL2_dom2"/>
</dbReference>
<dbReference type="PIRSF" id="PIRSF002158">
    <property type="entry name" value="Ribosomal_L2"/>
    <property type="match status" value="1"/>
</dbReference>
<evidence type="ECO:0000313" key="10">
    <source>
        <dbReference type="Proteomes" id="UP000295221"/>
    </source>
</evidence>
<sequence length="274" mass="29492">MAVRKLKPTTPGQRHKIIGAFDSITSSVPEKSLLRPLKKSGGRNNTGKMTMRYLGGGHKRKYRVVDFKRNKDGVLATVDSIQYDPNRSARIALLVYADGEKRYILAPNGLQVGSELNSGSGIAPEIGNALPLGEIPLGTIVHNIELQPGKGGALARSAGTFAQLAAREGKYVVLRLPSGETRMVLTTCRATVGAVGNSDHALEKSGKAGRSRWLGRRPRVRGVVMNPVDHPMGGGEGRSSGGHPRSRKGLLAKGYKTRAPKKASSKYILERRKK</sequence>
<dbReference type="PANTHER" id="PTHR13691">
    <property type="entry name" value="RIBOSOMAL PROTEIN L2"/>
    <property type="match status" value="1"/>
</dbReference>
<dbReference type="FunFam" id="2.40.50.140:FF:000003">
    <property type="entry name" value="50S ribosomal protein L2"/>
    <property type="match status" value="1"/>
</dbReference>
<accession>A0A4R2G876</accession>
<dbReference type="GO" id="GO:0002181">
    <property type="term" value="P:cytoplasmic translation"/>
    <property type="evidence" value="ECO:0007669"/>
    <property type="project" value="TreeGrafter"/>
</dbReference>
<feature type="domain" description="Large ribosomal subunit protein uL2 C-terminal" evidence="7">
    <location>
        <begin position="124"/>
        <end position="251"/>
    </location>
</feature>
<dbReference type="FunFam" id="4.10.950.10:FF:000001">
    <property type="entry name" value="50S ribosomal protein L2"/>
    <property type="match status" value="1"/>
</dbReference>
<dbReference type="RefSeq" id="WP_132435359.1">
    <property type="nucleotide sequence ID" value="NZ_SLWK01000019.1"/>
</dbReference>
<dbReference type="PANTHER" id="PTHR13691:SF5">
    <property type="entry name" value="LARGE RIBOSOMAL SUBUNIT PROTEIN UL2M"/>
    <property type="match status" value="1"/>
</dbReference>
<dbReference type="NCBIfam" id="TIGR01171">
    <property type="entry name" value="rplB_bact"/>
    <property type="match status" value="1"/>
</dbReference>
<evidence type="ECO:0000256" key="3">
    <source>
        <dbReference type="ARBA" id="ARBA00023274"/>
    </source>
</evidence>
<evidence type="ECO:0000256" key="4">
    <source>
        <dbReference type="ARBA" id="ARBA00035242"/>
    </source>
</evidence>
<dbReference type="GO" id="GO:0019843">
    <property type="term" value="F:rRNA binding"/>
    <property type="evidence" value="ECO:0007669"/>
    <property type="project" value="UniProtKB-UniRule"/>
</dbReference>
<dbReference type="InterPro" id="IPR014726">
    <property type="entry name" value="Ribosomal_uL2_dom3"/>
</dbReference>
<dbReference type="EMBL" id="SLWK01000019">
    <property type="protein sequence ID" value="TCO04025.1"/>
    <property type="molecule type" value="Genomic_DNA"/>
</dbReference>
<keyword evidence="3 5" id="KW-0687">Ribonucleoprotein</keyword>
<dbReference type="InterPro" id="IPR012340">
    <property type="entry name" value="NA-bd_OB-fold"/>
</dbReference>
<dbReference type="FunFam" id="2.30.30.30:FF:000001">
    <property type="entry name" value="50S ribosomal protein L2"/>
    <property type="match status" value="1"/>
</dbReference>
<dbReference type="SMART" id="SM01383">
    <property type="entry name" value="Ribosomal_L2"/>
    <property type="match status" value="1"/>
</dbReference>
<keyword evidence="5" id="KW-0694">RNA-binding</keyword>
<evidence type="ECO:0000256" key="6">
    <source>
        <dbReference type="SAM" id="MobiDB-lite"/>
    </source>
</evidence>
<dbReference type="GO" id="GO:0003735">
    <property type="term" value="F:structural constituent of ribosome"/>
    <property type="evidence" value="ECO:0007669"/>
    <property type="project" value="InterPro"/>
</dbReference>
<comment type="subunit">
    <text evidence="5">Part of the 50S ribosomal subunit. Forms a bridge to the 30S subunit in the 70S ribosome.</text>
</comment>
<dbReference type="SUPFAM" id="SSF50249">
    <property type="entry name" value="Nucleic acid-binding proteins"/>
    <property type="match status" value="1"/>
</dbReference>